<dbReference type="AlphaFoldDB" id="A0A817QLW8"/>
<dbReference type="OrthoDB" id="6250723at2759"/>
<evidence type="ECO:0000313" key="4">
    <source>
        <dbReference type="Proteomes" id="UP000663825"/>
    </source>
</evidence>
<feature type="region of interest" description="Disordered" evidence="1">
    <location>
        <begin position="1"/>
        <end position="21"/>
    </location>
</feature>
<dbReference type="Proteomes" id="UP000663825">
    <property type="component" value="Unassembled WGS sequence"/>
</dbReference>
<comment type="caution">
    <text evidence="2">The sequence shown here is derived from an EMBL/GenBank/DDBJ whole genome shotgun (WGS) entry which is preliminary data.</text>
</comment>
<name>A0A817QLW8_9BILA</name>
<evidence type="ECO:0000313" key="5">
    <source>
        <dbReference type="Proteomes" id="UP000663873"/>
    </source>
</evidence>
<reference evidence="2" key="1">
    <citation type="submission" date="2021-02" db="EMBL/GenBank/DDBJ databases">
        <authorList>
            <person name="Nowell W R."/>
        </authorList>
    </citation>
    <scope>NUCLEOTIDE SEQUENCE</scope>
</reference>
<accession>A0A817QLW8</accession>
<evidence type="ECO:0000313" key="2">
    <source>
        <dbReference type="EMBL" id="CAF3213850.1"/>
    </source>
</evidence>
<gene>
    <name evidence="2" type="ORF">TIS948_LOCUS13273</name>
    <name evidence="3" type="ORF">UJA718_LOCUS5377</name>
</gene>
<evidence type="ECO:0000313" key="3">
    <source>
        <dbReference type="EMBL" id="CAF4182152.1"/>
    </source>
</evidence>
<organism evidence="2 4">
    <name type="scientific">Rotaria socialis</name>
    <dbReference type="NCBI Taxonomy" id="392032"/>
    <lineage>
        <taxon>Eukaryota</taxon>
        <taxon>Metazoa</taxon>
        <taxon>Spiralia</taxon>
        <taxon>Gnathifera</taxon>
        <taxon>Rotifera</taxon>
        <taxon>Eurotatoria</taxon>
        <taxon>Bdelloidea</taxon>
        <taxon>Philodinida</taxon>
        <taxon>Philodinidae</taxon>
        <taxon>Rotaria</taxon>
    </lineage>
</organism>
<dbReference type="Proteomes" id="UP000663873">
    <property type="component" value="Unassembled WGS sequence"/>
</dbReference>
<protein>
    <submittedName>
        <fullName evidence="2">Uncharacterized protein</fullName>
    </submittedName>
</protein>
<proteinExistence type="predicted"/>
<dbReference type="EMBL" id="CAJOBP010000465">
    <property type="protein sequence ID" value="CAF4182152.1"/>
    <property type="molecule type" value="Genomic_DNA"/>
</dbReference>
<keyword evidence="5" id="KW-1185">Reference proteome</keyword>
<evidence type="ECO:0000256" key="1">
    <source>
        <dbReference type="SAM" id="MobiDB-lite"/>
    </source>
</evidence>
<sequence length="271" mass="31041">MKTKPEIKNKSTAIKHRHNNRQKEKLKINLSKDSFVNQEQQLSTCVWCRQLVGQFFTIQNDEAASKILCSEVCFNQYRRAAFKNNKIKKQLKIEEVTSLIPKNTTVSKSTTNEVKRGNQRKVLSLQCQSKSSIKKNEATRRSSPLTWLPRMPKYHRSSFRPNEAITNLSTDFTLSPFAYIPTAPINLNYHPNLSAPFRQYPSALPMRTMPINPFPIVTKQFPPNYTCILPSFIQLPISIPLCFPVQSPYTKCSMDVMNVRACQADIQNAIG</sequence>
<dbReference type="EMBL" id="CAJNXB010002054">
    <property type="protein sequence ID" value="CAF3213850.1"/>
    <property type="molecule type" value="Genomic_DNA"/>
</dbReference>